<feature type="active site" description="Nucleophile; cysteine thiosulfonate intermediate" evidence="4">
    <location>
        <position position="357"/>
    </location>
</feature>
<keyword evidence="4" id="KW-0479">Metal-binding</keyword>
<comment type="function">
    <text evidence="4">Catalyzes the formation of sulfite from adenosine 5'-phosphosulfate (APS) using thioredoxin as an electron donor.</text>
</comment>
<dbReference type="Proteomes" id="UP000199759">
    <property type="component" value="Unassembled WGS sequence"/>
</dbReference>
<protein>
    <recommendedName>
        <fullName evidence="4">Adenosine 5'-phosphosulfate reductase</fullName>
        <shortName evidence="4">APS reductase</shortName>
        <ecNumber evidence="4">1.8.4.10</ecNumber>
    </recommendedName>
    <alternativeName>
        <fullName evidence="4">5'-adenylylsulfate reductase</fullName>
    </alternativeName>
    <alternativeName>
        <fullName evidence="4">Thioredoxin-dependent 5'-adenylylsulfate reductase</fullName>
    </alternativeName>
</protein>
<keyword evidence="7" id="KW-1185">Reference proteome</keyword>
<dbReference type="Pfam" id="PF06073">
    <property type="entry name" value="DUF934"/>
    <property type="match status" value="1"/>
</dbReference>
<name>A0A1G9QSC1_9PROT</name>
<dbReference type="GO" id="GO:0051539">
    <property type="term" value="F:4 iron, 4 sulfur cluster binding"/>
    <property type="evidence" value="ECO:0007669"/>
    <property type="project" value="UniProtKB-UniRule"/>
</dbReference>
<evidence type="ECO:0000313" key="7">
    <source>
        <dbReference type="Proteomes" id="UP000199759"/>
    </source>
</evidence>
<dbReference type="GO" id="GO:0043866">
    <property type="term" value="F:adenylyl-sulfate reductase (thioredoxin) activity"/>
    <property type="evidence" value="ECO:0007669"/>
    <property type="project" value="UniProtKB-EC"/>
</dbReference>
<feature type="binding site" evidence="4">
    <location>
        <position position="334"/>
    </location>
    <ligand>
        <name>[4Fe-4S] cluster</name>
        <dbReference type="ChEBI" id="CHEBI:49883"/>
    </ligand>
</feature>
<dbReference type="Gene3D" id="3.40.50.620">
    <property type="entry name" value="HUPs"/>
    <property type="match status" value="1"/>
</dbReference>
<comment type="pathway">
    <text evidence="3 4">Sulfur metabolism; hydrogen sulfide biosynthesis; sulfite from sulfate.</text>
</comment>
<dbReference type="GO" id="GO:0005737">
    <property type="term" value="C:cytoplasm"/>
    <property type="evidence" value="ECO:0007669"/>
    <property type="project" value="UniProtKB-SubCell"/>
</dbReference>
<comment type="similarity">
    <text evidence="1 4">Belongs to the PAPS reductase family. CysH subfamily.</text>
</comment>
<feature type="binding site" evidence="4">
    <location>
        <position position="250"/>
    </location>
    <ligand>
        <name>[4Fe-4S] cluster</name>
        <dbReference type="ChEBI" id="CHEBI:49883"/>
    </ligand>
</feature>
<comment type="catalytic activity">
    <reaction evidence="4">
        <text>[thioredoxin]-disulfide + sulfite + AMP + 2 H(+) = adenosine 5'-phosphosulfate + [thioredoxin]-dithiol</text>
        <dbReference type="Rhea" id="RHEA:21976"/>
        <dbReference type="Rhea" id="RHEA-COMP:10698"/>
        <dbReference type="Rhea" id="RHEA-COMP:10700"/>
        <dbReference type="ChEBI" id="CHEBI:15378"/>
        <dbReference type="ChEBI" id="CHEBI:17359"/>
        <dbReference type="ChEBI" id="CHEBI:29950"/>
        <dbReference type="ChEBI" id="CHEBI:50058"/>
        <dbReference type="ChEBI" id="CHEBI:58243"/>
        <dbReference type="ChEBI" id="CHEBI:456215"/>
        <dbReference type="EC" id="1.8.4.10"/>
    </reaction>
</comment>
<keyword evidence="4" id="KW-0963">Cytoplasm</keyword>
<dbReference type="InterPro" id="IPR004511">
    <property type="entry name" value="PAPS/APS_Rdtase"/>
</dbReference>
<gene>
    <name evidence="4" type="primary">cysH</name>
    <name evidence="6" type="ORF">SAMN04488568_105140</name>
</gene>
<dbReference type="PANTHER" id="PTHR46509">
    <property type="entry name" value="PHOSPHOADENOSINE PHOSPHOSULFATE REDUCTASE"/>
    <property type="match status" value="1"/>
</dbReference>
<evidence type="ECO:0000259" key="5">
    <source>
        <dbReference type="Pfam" id="PF01507"/>
    </source>
</evidence>
<dbReference type="InterPro" id="IPR002500">
    <property type="entry name" value="PAPS_reduct_dom"/>
</dbReference>
<evidence type="ECO:0000256" key="4">
    <source>
        <dbReference type="HAMAP-Rule" id="MF_00063"/>
    </source>
</evidence>
<feature type="binding site" evidence="4">
    <location>
        <position position="331"/>
    </location>
    <ligand>
        <name>[4Fe-4S] cluster</name>
        <dbReference type="ChEBI" id="CHEBI:49883"/>
    </ligand>
</feature>
<dbReference type="GO" id="GO:0004604">
    <property type="term" value="F:phosphoadenylyl-sulfate reductase (thioredoxin) activity"/>
    <property type="evidence" value="ECO:0007669"/>
    <property type="project" value="UniProtKB-UniRule"/>
</dbReference>
<dbReference type="InterPro" id="IPR014729">
    <property type="entry name" value="Rossmann-like_a/b/a_fold"/>
</dbReference>
<evidence type="ECO:0000313" key="6">
    <source>
        <dbReference type="EMBL" id="SDM13874.1"/>
    </source>
</evidence>
<sequence length="373" mass="41359">MLRSDFAPETDRNAMAQLASGGGVVVELPGDADWRAVGEQIRSAVQVDIRFASFKDGRGFTLATQLRTRLHYQGRLRATGDLIPDQARYLKRVGFDAITPDRSDLAADWAKAEQRFSVVYQPASDAIATITELRNREGDDLERLNARYRQSDALEILRDAIETTWRGRIALLSSFGTEAAVSLHLISRIDPATPVFFLDTGRHFAQTEQYLRTLTERLNLTNLRVLKPDAAEAREEDGDGYLWQRDADACCALRKVRPLARALDGFDALVTGRKRFHGGARTELPVVERVADGLRVNPLANWSAEQIQAYFQTHDLPRHPLADMGYSSIGCWTCTAPAYGGGGLRAGRWPGQDKTECGIHAPAQGAAVRPERK</sequence>
<dbReference type="EC" id="1.8.4.10" evidence="4"/>
<accession>A0A1G9QSC1</accession>
<proteinExistence type="inferred from homology"/>
<dbReference type="SUPFAM" id="SSF52402">
    <property type="entry name" value="Adenine nucleotide alpha hydrolases-like"/>
    <property type="match status" value="1"/>
</dbReference>
<dbReference type="NCBIfam" id="TIGR00434">
    <property type="entry name" value="cysH"/>
    <property type="match status" value="1"/>
</dbReference>
<comment type="subcellular location">
    <subcellularLocation>
        <location evidence="4">Cytoplasm</location>
    </subcellularLocation>
</comment>
<dbReference type="CDD" id="cd23945">
    <property type="entry name" value="PAPS_reductase"/>
    <property type="match status" value="1"/>
</dbReference>
<keyword evidence="4" id="KW-0408">Iron</keyword>
<dbReference type="Pfam" id="PF01507">
    <property type="entry name" value="PAPS_reduct"/>
    <property type="match status" value="1"/>
</dbReference>
<dbReference type="OrthoDB" id="9794018at2"/>
<feature type="domain" description="Phosphoadenosine phosphosulphate reductase" evidence="5">
    <location>
        <begin position="169"/>
        <end position="337"/>
    </location>
</feature>
<keyword evidence="2 4" id="KW-0560">Oxidoreductase</keyword>
<evidence type="ECO:0000256" key="1">
    <source>
        <dbReference type="ARBA" id="ARBA00009732"/>
    </source>
</evidence>
<dbReference type="STRING" id="144026.SAMN04488568_105140"/>
<dbReference type="RefSeq" id="WP_091768595.1">
    <property type="nucleotide sequence ID" value="NZ_FNHG01000005.1"/>
</dbReference>
<dbReference type="HAMAP" id="MF_00063">
    <property type="entry name" value="CysH"/>
    <property type="match status" value="1"/>
</dbReference>
<dbReference type="GO" id="GO:0019379">
    <property type="term" value="P:sulfate assimilation, phosphoadenylyl sulfate reduction by phosphoadenylyl-sulfate reductase (thioredoxin)"/>
    <property type="evidence" value="ECO:0007669"/>
    <property type="project" value="UniProtKB-UniRule"/>
</dbReference>
<dbReference type="NCBIfam" id="NF002537">
    <property type="entry name" value="PRK02090.1"/>
    <property type="match status" value="1"/>
</dbReference>
<organism evidence="6 7">
    <name type="scientific">Maricaulis salignorans</name>
    <dbReference type="NCBI Taxonomy" id="144026"/>
    <lineage>
        <taxon>Bacteria</taxon>
        <taxon>Pseudomonadati</taxon>
        <taxon>Pseudomonadota</taxon>
        <taxon>Alphaproteobacteria</taxon>
        <taxon>Maricaulales</taxon>
        <taxon>Maricaulaceae</taxon>
        <taxon>Maricaulis</taxon>
    </lineage>
</organism>
<evidence type="ECO:0000256" key="3">
    <source>
        <dbReference type="ARBA" id="ARBA00024327"/>
    </source>
</evidence>
<dbReference type="EMBL" id="FNHG01000005">
    <property type="protein sequence ID" value="SDM13874.1"/>
    <property type="molecule type" value="Genomic_DNA"/>
</dbReference>
<keyword evidence="4" id="KW-0411">Iron-sulfur</keyword>
<dbReference type="PANTHER" id="PTHR46509:SF1">
    <property type="entry name" value="PHOSPHOADENOSINE PHOSPHOSULFATE REDUCTASE"/>
    <property type="match status" value="1"/>
</dbReference>
<comment type="cofactor">
    <cofactor evidence="4">
        <name>[4Fe-4S] cluster</name>
        <dbReference type="ChEBI" id="CHEBI:49883"/>
    </cofactor>
    <text evidence="4">Binds 1 [4Fe-4S] cluster per subunit.</text>
</comment>
<dbReference type="AlphaFoldDB" id="A0A1G9QSC1"/>
<evidence type="ECO:0000256" key="2">
    <source>
        <dbReference type="ARBA" id="ARBA00023002"/>
    </source>
</evidence>
<dbReference type="GO" id="GO:0046872">
    <property type="term" value="F:metal ion binding"/>
    <property type="evidence" value="ECO:0007669"/>
    <property type="project" value="UniProtKB-KW"/>
</dbReference>
<reference evidence="6 7" key="1">
    <citation type="submission" date="2016-10" db="EMBL/GenBank/DDBJ databases">
        <authorList>
            <person name="de Groot N.N."/>
        </authorList>
    </citation>
    <scope>NUCLEOTIDE SEQUENCE [LARGE SCALE GENOMIC DNA]</scope>
    <source>
        <strain evidence="6 7">DSM 16077</strain>
    </source>
</reference>
<feature type="binding site" evidence="4">
    <location>
        <position position="251"/>
    </location>
    <ligand>
        <name>[4Fe-4S] cluster</name>
        <dbReference type="ChEBI" id="CHEBI:49883"/>
    </ligand>
</feature>
<dbReference type="InterPro" id="IPR008318">
    <property type="entry name" value="UCP030820"/>
</dbReference>
<dbReference type="GO" id="GO:0070814">
    <property type="term" value="P:hydrogen sulfide biosynthetic process"/>
    <property type="evidence" value="ECO:0007669"/>
    <property type="project" value="UniProtKB-UniRule"/>
</dbReference>